<evidence type="ECO:0000313" key="3">
    <source>
        <dbReference type="Proteomes" id="UP001164459"/>
    </source>
</evidence>
<accession>A0ABY7HA83</accession>
<gene>
    <name evidence="2" type="ORF">O0S08_08485</name>
</gene>
<keyword evidence="3" id="KW-1185">Reference proteome</keyword>
<feature type="compositionally biased region" description="Basic and acidic residues" evidence="1">
    <location>
        <begin position="41"/>
        <end position="62"/>
    </location>
</feature>
<protein>
    <submittedName>
        <fullName evidence="2">Uncharacterized protein</fullName>
    </submittedName>
</protein>
<feature type="region of interest" description="Disordered" evidence="1">
    <location>
        <begin position="28"/>
        <end position="62"/>
    </location>
</feature>
<dbReference type="EMBL" id="CP114040">
    <property type="protein sequence ID" value="WAS96186.1"/>
    <property type="molecule type" value="Genomic_DNA"/>
</dbReference>
<evidence type="ECO:0000256" key="1">
    <source>
        <dbReference type="SAM" id="MobiDB-lite"/>
    </source>
</evidence>
<reference evidence="2" key="1">
    <citation type="submission" date="2022-11" db="EMBL/GenBank/DDBJ databases">
        <title>Minimal conservation of predation-associated metabolite biosynthetic gene clusters underscores biosynthetic potential of Myxococcota including descriptions for ten novel species: Archangium lansinium sp. nov., Myxococcus landrumus sp. nov., Nannocystis bai.</title>
        <authorList>
            <person name="Ahearne A."/>
            <person name="Stevens C."/>
            <person name="Dowd S."/>
        </authorList>
    </citation>
    <scope>NUCLEOTIDE SEQUENCE</scope>
    <source>
        <strain evidence="2">Fl3</strain>
    </source>
</reference>
<proteinExistence type="predicted"/>
<dbReference type="RefSeq" id="WP_269038527.1">
    <property type="nucleotide sequence ID" value="NZ_CP114040.1"/>
</dbReference>
<sequence>MKASTFLALGAITLGLFGYTLCQLGGRSPTPESAEVAGAADGKKAKDAPGFRRLGDERDERAARESREALEIALRNRLERALEAPEELPPLPVPNDRLEAETAFEVVMAKIEGLADKGAALPKGRRKRLYRAANDAFAALSDHLDGRNPRDLAALEEAHVRLKVMLREIDAGPPGS</sequence>
<organism evidence="2 3">
    <name type="scientific">Nannocystis punicea</name>
    <dbReference type="NCBI Taxonomy" id="2995304"/>
    <lineage>
        <taxon>Bacteria</taxon>
        <taxon>Pseudomonadati</taxon>
        <taxon>Myxococcota</taxon>
        <taxon>Polyangia</taxon>
        <taxon>Nannocystales</taxon>
        <taxon>Nannocystaceae</taxon>
        <taxon>Nannocystis</taxon>
    </lineage>
</organism>
<name>A0ABY7HA83_9BACT</name>
<dbReference type="Proteomes" id="UP001164459">
    <property type="component" value="Chromosome"/>
</dbReference>
<evidence type="ECO:0000313" key="2">
    <source>
        <dbReference type="EMBL" id="WAS96186.1"/>
    </source>
</evidence>